<reference evidence="1" key="2">
    <citation type="journal article" date="2015" name="Data Brief">
        <title>Shoot transcriptome of the giant reed, Arundo donax.</title>
        <authorList>
            <person name="Barrero R.A."/>
            <person name="Guerrero F.D."/>
            <person name="Moolhuijzen P."/>
            <person name="Goolsby J.A."/>
            <person name="Tidwell J."/>
            <person name="Bellgard S.E."/>
            <person name="Bellgard M.I."/>
        </authorList>
    </citation>
    <scope>NUCLEOTIDE SEQUENCE</scope>
    <source>
        <tissue evidence="1">Shoot tissue taken approximately 20 cm above the soil surface</tissue>
    </source>
</reference>
<reference evidence="1" key="1">
    <citation type="submission" date="2014-09" db="EMBL/GenBank/DDBJ databases">
        <authorList>
            <person name="Magalhaes I.L.F."/>
            <person name="Oliveira U."/>
            <person name="Santos F.R."/>
            <person name="Vidigal T.H.D.A."/>
            <person name="Brescovit A.D."/>
            <person name="Santos A.J."/>
        </authorList>
    </citation>
    <scope>NUCLEOTIDE SEQUENCE</scope>
    <source>
        <tissue evidence="1">Shoot tissue taken approximately 20 cm above the soil surface</tissue>
    </source>
</reference>
<organism evidence="1">
    <name type="scientific">Arundo donax</name>
    <name type="common">Giant reed</name>
    <name type="synonym">Donax arundinaceus</name>
    <dbReference type="NCBI Taxonomy" id="35708"/>
    <lineage>
        <taxon>Eukaryota</taxon>
        <taxon>Viridiplantae</taxon>
        <taxon>Streptophyta</taxon>
        <taxon>Embryophyta</taxon>
        <taxon>Tracheophyta</taxon>
        <taxon>Spermatophyta</taxon>
        <taxon>Magnoliopsida</taxon>
        <taxon>Liliopsida</taxon>
        <taxon>Poales</taxon>
        <taxon>Poaceae</taxon>
        <taxon>PACMAD clade</taxon>
        <taxon>Arundinoideae</taxon>
        <taxon>Arundineae</taxon>
        <taxon>Arundo</taxon>
    </lineage>
</organism>
<dbReference type="EMBL" id="GBRH01223584">
    <property type="protein sequence ID" value="JAD74311.1"/>
    <property type="molecule type" value="Transcribed_RNA"/>
</dbReference>
<dbReference type="AlphaFoldDB" id="A0A0A9CFE2"/>
<name>A0A0A9CFE2_ARUDO</name>
<evidence type="ECO:0000313" key="1">
    <source>
        <dbReference type="EMBL" id="JAD74311.1"/>
    </source>
</evidence>
<proteinExistence type="predicted"/>
<protein>
    <submittedName>
        <fullName evidence="1">Uncharacterized protein</fullName>
    </submittedName>
</protein>
<sequence length="58" mass="6778">MKSRTRWHGKGCIRSFKLSGGTQLCTQNLFAVGYQQVHILVYTGRRCHFKKQQMVLYS</sequence>
<accession>A0A0A9CFE2</accession>